<dbReference type="InterPro" id="IPR029058">
    <property type="entry name" value="AB_hydrolase_fold"/>
</dbReference>
<dbReference type="InterPro" id="IPR050261">
    <property type="entry name" value="FrsA_esterase"/>
</dbReference>
<evidence type="ECO:0000259" key="3">
    <source>
        <dbReference type="Pfam" id="PF00561"/>
    </source>
</evidence>
<keyword evidence="1" id="KW-0378">Hydrolase</keyword>
<dbReference type="SUPFAM" id="SSF53474">
    <property type="entry name" value="alpha/beta-Hydrolases"/>
    <property type="match status" value="1"/>
</dbReference>
<proteinExistence type="inferred from homology"/>
<dbReference type="HOGENOM" id="CLU_048353_3_2_9"/>
<sequence length="265" mass="29538">MQKSIEIKSRNLTLRGTLHTPDRVNGKFPLIIIYHGFGGNKMGPHFMFVKFSRLLAEHGFASIRFDFAGSGESDGEFINMTLSGELEDAKNILDYAKSLKFVDKENIGVIGFSMGGAVASMLAGINSKDIKALCLWAPAGNMPEIVVNDFIAEGYPQFLERGYHEFEGLPIGKAFVEDLKKIDIYDTASKYDGNVLLLHGDADEVVNFSASEKYLEYYNQKAKLIAIKGADHLFSKEEWVKQLFSHTINFFSDELSSFSANYTAI</sequence>
<dbReference type="PANTHER" id="PTHR22946:SF9">
    <property type="entry name" value="POLYKETIDE TRANSFERASE AF380"/>
    <property type="match status" value="1"/>
</dbReference>
<dbReference type="Gene3D" id="3.40.50.1820">
    <property type="entry name" value="alpha/beta hydrolase"/>
    <property type="match status" value="1"/>
</dbReference>
<dbReference type="InterPro" id="IPR000073">
    <property type="entry name" value="AB_hydrolase_1"/>
</dbReference>
<keyword evidence="5" id="KW-1185">Reference proteome</keyword>
<evidence type="ECO:0000313" key="4">
    <source>
        <dbReference type="EMBL" id="AEV68896.1"/>
    </source>
</evidence>
<comment type="similarity">
    <text evidence="2">Belongs to the AB hydrolase superfamily. FUS2 hydrolase family.</text>
</comment>
<gene>
    <name evidence="4" type="ordered locus">Clocl_2309</name>
</gene>
<dbReference type="PANTHER" id="PTHR22946">
    <property type="entry name" value="DIENELACTONE HYDROLASE DOMAIN-CONTAINING PROTEIN-RELATED"/>
    <property type="match status" value="1"/>
</dbReference>
<dbReference type="STRING" id="720554.Clocl_2309"/>
<feature type="domain" description="AB hydrolase-1" evidence="3">
    <location>
        <begin position="29"/>
        <end position="164"/>
    </location>
</feature>
<reference evidence="4 5" key="2">
    <citation type="journal article" date="2012" name="Stand. Genomic Sci.">
        <title>Complete Genome Sequence of Clostridium clariflavum DSM 19732.</title>
        <authorList>
            <person name="Izquierdo J.A."/>
            <person name="Goodwin L."/>
            <person name="Davenport K.W."/>
            <person name="Teshima H."/>
            <person name="Bruce D."/>
            <person name="Detter C."/>
            <person name="Tapia R."/>
            <person name="Han S."/>
            <person name="Land M."/>
            <person name="Hauser L."/>
            <person name="Jeffries C.D."/>
            <person name="Han J."/>
            <person name="Pitluck S."/>
            <person name="Nolan M."/>
            <person name="Chen A."/>
            <person name="Huntemann M."/>
            <person name="Mavromatis K."/>
            <person name="Mikhailova N."/>
            <person name="Liolios K."/>
            <person name="Woyke T."/>
            <person name="Lynd L.R."/>
        </authorList>
    </citation>
    <scope>NUCLEOTIDE SEQUENCE [LARGE SCALE GENOMIC DNA]</scope>
    <source>
        <strain evidence="5">DSM 19732 / NBRC 101661 / EBR45</strain>
    </source>
</reference>
<dbReference type="Proteomes" id="UP000005435">
    <property type="component" value="Chromosome"/>
</dbReference>
<evidence type="ECO:0000256" key="1">
    <source>
        <dbReference type="ARBA" id="ARBA00022801"/>
    </source>
</evidence>
<organism evidence="4 5">
    <name type="scientific">Acetivibrio clariflavus (strain DSM 19732 / NBRC 101661 / EBR45)</name>
    <name type="common">Clostridium clariflavum</name>
    <dbReference type="NCBI Taxonomy" id="720554"/>
    <lineage>
        <taxon>Bacteria</taxon>
        <taxon>Bacillati</taxon>
        <taxon>Bacillota</taxon>
        <taxon>Clostridia</taxon>
        <taxon>Eubacteriales</taxon>
        <taxon>Oscillospiraceae</taxon>
        <taxon>Acetivibrio</taxon>
    </lineage>
</organism>
<dbReference type="OrthoDB" id="9780269at2"/>
<dbReference type="KEGG" id="ccl:Clocl_2309"/>
<dbReference type="AlphaFoldDB" id="G8LYC7"/>
<dbReference type="Pfam" id="PF00561">
    <property type="entry name" value="Abhydrolase_1"/>
    <property type="match status" value="1"/>
</dbReference>
<protein>
    <submittedName>
        <fullName evidence="4">Prolyl oligopeptidase family protein</fullName>
    </submittedName>
</protein>
<dbReference type="EMBL" id="CP003065">
    <property type="protein sequence ID" value="AEV68896.1"/>
    <property type="molecule type" value="Genomic_DNA"/>
</dbReference>
<name>G8LYC7_ACECE</name>
<dbReference type="GO" id="GO:0052689">
    <property type="term" value="F:carboxylic ester hydrolase activity"/>
    <property type="evidence" value="ECO:0007669"/>
    <property type="project" value="UniProtKB-ARBA"/>
</dbReference>
<evidence type="ECO:0000313" key="5">
    <source>
        <dbReference type="Proteomes" id="UP000005435"/>
    </source>
</evidence>
<evidence type="ECO:0000256" key="2">
    <source>
        <dbReference type="ARBA" id="ARBA00038115"/>
    </source>
</evidence>
<accession>G8LYC7</accession>
<reference evidence="5" key="1">
    <citation type="submission" date="2011-12" db="EMBL/GenBank/DDBJ databases">
        <title>Complete sequence of Clostridium clariflavum DSM 19732.</title>
        <authorList>
            <consortium name="US DOE Joint Genome Institute"/>
            <person name="Lucas S."/>
            <person name="Han J."/>
            <person name="Lapidus A."/>
            <person name="Cheng J.-F."/>
            <person name="Goodwin L."/>
            <person name="Pitluck S."/>
            <person name="Peters L."/>
            <person name="Teshima H."/>
            <person name="Detter J.C."/>
            <person name="Han C."/>
            <person name="Tapia R."/>
            <person name="Land M."/>
            <person name="Hauser L."/>
            <person name="Kyrpides N."/>
            <person name="Ivanova N."/>
            <person name="Pagani I."/>
            <person name="Kitzmiller T."/>
            <person name="Lynd L."/>
            <person name="Izquierdo J."/>
            <person name="Woyke T."/>
        </authorList>
    </citation>
    <scope>NUCLEOTIDE SEQUENCE [LARGE SCALE GENOMIC DNA]</scope>
    <source>
        <strain evidence="5">DSM 19732 / NBRC 101661 / EBR45</strain>
    </source>
</reference>
<dbReference type="eggNOG" id="COG1073">
    <property type="taxonomic scope" value="Bacteria"/>
</dbReference>